<dbReference type="GO" id="GO:0007034">
    <property type="term" value="P:vacuolar transport"/>
    <property type="evidence" value="ECO:0007669"/>
    <property type="project" value="TreeGrafter"/>
</dbReference>
<protein>
    <recommendedName>
        <fullName evidence="4">DUF1742-domain-containing protein</fullName>
    </recommendedName>
</protein>
<gene>
    <name evidence="2" type="ORF">L203_102831</name>
</gene>
<dbReference type="PANTHER" id="PTHR28218:SF1">
    <property type="entry name" value="VPS4-ASSOCIATED PROTEIN 1"/>
    <property type="match status" value="1"/>
</dbReference>
<sequence>MQFQNVYYERKVGTAKPCYICMRPTTTVLATLKTEDFLYTCDGHLSDSGFVIQITPFAAEKKPTEQDIQKVIADYHAREAKKKDAQSKDKAGSENKDGDQPKEGILSSSVAASSSSPSATAASPTTTEIVHRKYSLQSKIFEARKNELKRREMGVKARQVGQGLPQVPRTAF</sequence>
<dbReference type="AlphaFoldDB" id="A0AAJ8JSG6"/>
<dbReference type="InterPro" id="IPR013640">
    <property type="entry name" value="Vfa1"/>
</dbReference>
<reference evidence="2" key="3">
    <citation type="submission" date="2024-01" db="EMBL/GenBank/DDBJ databases">
        <authorList>
            <person name="Coelho M.A."/>
            <person name="David-Palma M."/>
            <person name="Shea T."/>
            <person name="Sun S."/>
            <person name="Cuomo C.A."/>
            <person name="Heitman J."/>
        </authorList>
    </citation>
    <scope>NUCLEOTIDE SEQUENCE</scope>
    <source>
        <strain evidence="2">CBS 7841</strain>
    </source>
</reference>
<dbReference type="RefSeq" id="XP_066068348.1">
    <property type="nucleotide sequence ID" value="XM_066212251.1"/>
</dbReference>
<dbReference type="PANTHER" id="PTHR28218">
    <property type="entry name" value="VPS4-ASSOCIATED PROTEIN 1"/>
    <property type="match status" value="1"/>
</dbReference>
<dbReference type="KEGG" id="cdep:91087042"/>
<dbReference type="Pfam" id="PF08432">
    <property type="entry name" value="Vfa1"/>
    <property type="match status" value="1"/>
</dbReference>
<reference evidence="2" key="2">
    <citation type="journal article" date="2022" name="Elife">
        <title>Obligate sexual reproduction of a homothallic fungus closely related to the Cryptococcus pathogenic species complex.</title>
        <authorList>
            <person name="Passer A.R."/>
            <person name="Clancey S.A."/>
            <person name="Shea T."/>
            <person name="David-Palma M."/>
            <person name="Averette A.F."/>
            <person name="Boekhout T."/>
            <person name="Porcel B.M."/>
            <person name="Nowrousian M."/>
            <person name="Cuomo C.A."/>
            <person name="Sun S."/>
            <person name="Heitman J."/>
            <person name="Coelho M.A."/>
        </authorList>
    </citation>
    <scope>NUCLEOTIDE SEQUENCE</scope>
    <source>
        <strain evidence="2">CBS 7841</strain>
    </source>
</reference>
<reference evidence="2" key="1">
    <citation type="submission" date="2016-06" db="EMBL/GenBank/DDBJ databases">
        <authorList>
            <person name="Cuomo C."/>
            <person name="Litvintseva A."/>
            <person name="Heitman J."/>
            <person name="Chen Y."/>
            <person name="Sun S."/>
            <person name="Springer D."/>
            <person name="Dromer F."/>
            <person name="Young S."/>
            <person name="Zeng Q."/>
            <person name="Chapman S."/>
            <person name="Gujja S."/>
            <person name="Saif S."/>
            <person name="Birren B."/>
        </authorList>
    </citation>
    <scope>NUCLEOTIDE SEQUENCE</scope>
    <source>
        <strain evidence="2">CBS 7841</strain>
    </source>
</reference>
<keyword evidence="3" id="KW-1185">Reference proteome</keyword>
<dbReference type="Proteomes" id="UP000094043">
    <property type="component" value="Chromosome 3"/>
</dbReference>
<evidence type="ECO:0000313" key="3">
    <source>
        <dbReference type="Proteomes" id="UP000094043"/>
    </source>
</evidence>
<feature type="compositionally biased region" description="Low complexity" evidence="1">
    <location>
        <begin position="107"/>
        <end position="127"/>
    </location>
</feature>
<feature type="compositionally biased region" description="Basic and acidic residues" evidence="1">
    <location>
        <begin position="79"/>
        <end position="102"/>
    </location>
</feature>
<dbReference type="GO" id="GO:0005768">
    <property type="term" value="C:endosome"/>
    <property type="evidence" value="ECO:0007669"/>
    <property type="project" value="TreeGrafter"/>
</dbReference>
<dbReference type="EMBL" id="CP143786">
    <property type="protein sequence ID" value="WVN87648.1"/>
    <property type="molecule type" value="Genomic_DNA"/>
</dbReference>
<accession>A0AAJ8JSG6</accession>
<evidence type="ECO:0008006" key="4">
    <source>
        <dbReference type="Google" id="ProtNLM"/>
    </source>
</evidence>
<feature type="region of interest" description="Disordered" evidence="1">
    <location>
        <begin position="79"/>
        <end position="128"/>
    </location>
</feature>
<evidence type="ECO:0000256" key="1">
    <source>
        <dbReference type="SAM" id="MobiDB-lite"/>
    </source>
</evidence>
<proteinExistence type="predicted"/>
<name>A0AAJ8JSG6_9TREE</name>
<organism evidence="2 3">
    <name type="scientific">Cryptococcus depauperatus CBS 7841</name>
    <dbReference type="NCBI Taxonomy" id="1295531"/>
    <lineage>
        <taxon>Eukaryota</taxon>
        <taxon>Fungi</taxon>
        <taxon>Dikarya</taxon>
        <taxon>Basidiomycota</taxon>
        <taxon>Agaricomycotina</taxon>
        <taxon>Tremellomycetes</taxon>
        <taxon>Tremellales</taxon>
        <taxon>Cryptococcaceae</taxon>
        <taxon>Cryptococcus</taxon>
    </lineage>
</organism>
<dbReference type="GeneID" id="91087042"/>
<feature type="region of interest" description="Disordered" evidence="1">
    <location>
        <begin position="149"/>
        <end position="172"/>
    </location>
</feature>
<evidence type="ECO:0000313" key="2">
    <source>
        <dbReference type="EMBL" id="WVN87648.1"/>
    </source>
</evidence>